<keyword evidence="1" id="KW-1133">Transmembrane helix</keyword>
<proteinExistence type="predicted"/>
<keyword evidence="1" id="KW-0472">Membrane</keyword>
<feature type="transmembrane region" description="Helical" evidence="1">
    <location>
        <begin position="136"/>
        <end position="156"/>
    </location>
</feature>
<organism evidence="2 3">
    <name type="scientific">Sulfurimonas diazotrophicus</name>
    <dbReference type="NCBI Taxonomy" id="3131939"/>
    <lineage>
        <taxon>Bacteria</taxon>
        <taxon>Pseudomonadati</taxon>
        <taxon>Campylobacterota</taxon>
        <taxon>Epsilonproteobacteria</taxon>
        <taxon>Campylobacterales</taxon>
        <taxon>Sulfurimonadaceae</taxon>
        <taxon>Sulfurimonas</taxon>
    </lineage>
</organism>
<name>A0ABZ3HAS8_9BACT</name>
<feature type="transmembrane region" description="Helical" evidence="1">
    <location>
        <begin position="253"/>
        <end position="272"/>
    </location>
</feature>
<accession>A0ABZ3HAS8</accession>
<evidence type="ECO:0008006" key="4">
    <source>
        <dbReference type="Google" id="ProtNLM"/>
    </source>
</evidence>
<feature type="transmembrane region" description="Helical" evidence="1">
    <location>
        <begin position="59"/>
        <end position="79"/>
    </location>
</feature>
<feature type="transmembrane region" description="Helical" evidence="1">
    <location>
        <begin position="228"/>
        <end position="247"/>
    </location>
</feature>
<keyword evidence="1" id="KW-0812">Transmembrane</keyword>
<evidence type="ECO:0000256" key="1">
    <source>
        <dbReference type="SAM" id="Phobius"/>
    </source>
</evidence>
<dbReference type="RefSeq" id="WP_345972398.1">
    <property type="nucleotide sequence ID" value="NZ_CP147920.1"/>
</dbReference>
<evidence type="ECO:0000313" key="2">
    <source>
        <dbReference type="EMBL" id="XAU14744.1"/>
    </source>
</evidence>
<sequence>MTPRLALFLLLGIDAAILLFEASSLSLTFHGARLLYDYEPSVMTRIIQASIALFGQNDVALRLPMIVMNLISALLLYNVAKPYGRHARERVWLVAVFLLLPGVISSSLLVDEAALVTLGLFLYLFLEQRFGRRADLLLPLLALMDVAFALLFMGLAVQAYREQRYRYVGAYLLLTVVTVWVLGFNTGGLPQNQFLDMMGLYAAVFSPVVFVYLVYVLYRRYVTGQADLLCSIAATALVLSLLLSFRQRIEIEQFAPFLMAALPLGMQTFYHSYRVRLRPFRKRYRLLFTLATALLVINAGAVFFNKAAYLFLDEPSRYFAYRAHVAKELADALKARDITCATFPHNRSMQLRVRFYGVEECEGTVVRSERLADPQNVTIRYYNVPVAVFGVTNIPKN</sequence>
<dbReference type="EMBL" id="CP147920">
    <property type="protein sequence ID" value="XAU14744.1"/>
    <property type="molecule type" value="Genomic_DNA"/>
</dbReference>
<dbReference type="Proteomes" id="UP001447842">
    <property type="component" value="Chromosome"/>
</dbReference>
<protein>
    <recommendedName>
        <fullName evidence="4">Glycosyltransferase RgtA/B/C/D-like domain-containing protein</fullName>
    </recommendedName>
</protein>
<feature type="transmembrane region" description="Helical" evidence="1">
    <location>
        <begin position="284"/>
        <end position="304"/>
    </location>
</feature>
<reference evidence="2 3" key="1">
    <citation type="submission" date="2024-03" db="EMBL/GenBank/DDBJ databases">
        <title>Sulfurimonas sp. HSL3-1.</title>
        <authorList>
            <person name="Wang S."/>
        </authorList>
    </citation>
    <scope>NUCLEOTIDE SEQUENCE [LARGE SCALE GENOMIC DNA]</scope>
    <source>
        <strain evidence="2 3">HSL3-1</strain>
    </source>
</reference>
<feature type="transmembrane region" description="Helical" evidence="1">
    <location>
        <begin position="91"/>
        <end position="124"/>
    </location>
</feature>
<keyword evidence="3" id="KW-1185">Reference proteome</keyword>
<gene>
    <name evidence="2" type="ORF">WCY31_10925</name>
</gene>
<feature type="transmembrane region" description="Helical" evidence="1">
    <location>
        <begin position="198"/>
        <end position="216"/>
    </location>
</feature>
<feature type="transmembrane region" description="Helical" evidence="1">
    <location>
        <begin position="168"/>
        <end position="186"/>
    </location>
</feature>
<evidence type="ECO:0000313" key="3">
    <source>
        <dbReference type="Proteomes" id="UP001447842"/>
    </source>
</evidence>